<dbReference type="OrthoDB" id="3513892at2759"/>
<feature type="domain" description="2EXR" evidence="1">
    <location>
        <begin position="22"/>
        <end position="128"/>
    </location>
</feature>
<keyword evidence="3" id="KW-1185">Reference proteome</keyword>
<dbReference type="InterPro" id="IPR045518">
    <property type="entry name" value="2EXR"/>
</dbReference>
<organism evidence="2 3">
    <name type="scientific">Phialocephala subalpina</name>
    <dbReference type="NCBI Taxonomy" id="576137"/>
    <lineage>
        <taxon>Eukaryota</taxon>
        <taxon>Fungi</taxon>
        <taxon>Dikarya</taxon>
        <taxon>Ascomycota</taxon>
        <taxon>Pezizomycotina</taxon>
        <taxon>Leotiomycetes</taxon>
        <taxon>Helotiales</taxon>
        <taxon>Mollisiaceae</taxon>
        <taxon>Phialocephala</taxon>
        <taxon>Phialocephala fortinii species complex</taxon>
    </lineage>
</organism>
<dbReference type="Pfam" id="PF20150">
    <property type="entry name" value="2EXR"/>
    <property type="match status" value="1"/>
</dbReference>
<evidence type="ECO:0000313" key="3">
    <source>
        <dbReference type="Proteomes" id="UP000184330"/>
    </source>
</evidence>
<evidence type="ECO:0000259" key="1">
    <source>
        <dbReference type="Pfam" id="PF20150"/>
    </source>
</evidence>
<dbReference type="PANTHER" id="PTHR35910">
    <property type="entry name" value="2EXR DOMAIN-CONTAINING PROTEIN"/>
    <property type="match status" value="1"/>
</dbReference>
<dbReference type="PANTHER" id="PTHR35910:SF6">
    <property type="entry name" value="2EXR DOMAIN-CONTAINING PROTEIN"/>
    <property type="match status" value="1"/>
</dbReference>
<gene>
    <name evidence="2" type="ORF">PAC_16117</name>
</gene>
<dbReference type="Proteomes" id="UP000184330">
    <property type="component" value="Unassembled WGS sequence"/>
</dbReference>
<proteinExistence type="predicted"/>
<protein>
    <recommendedName>
        <fullName evidence="1">2EXR domain-containing protein</fullName>
    </recommendedName>
</protein>
<dbReference type="EMBL" id="FJOG01000035">
    <property type="protein sequence ID" value="CZR66216.1"/>
    <property type="molecule type" value="Genomic_DNA"/>
</dbReference>
<accession>A0A1L7XMP4</accession>
<sequence length="225" mass="25153">MDTQQLTDNAAPAPCSTPLTEFTLFPKLPIELRLLIWAFAAPAPATVAQRYSHVGSMKGNRWTYLDRAGGVPALLHACQDSRKEYLEDDGEYDVEATVVRRRGHPVYKSILTLGIEHRGGAYISTDIDSFWPMPRTLKDDPIVYPDRGIYCSRYRGISEWTIASKLKHLVITQKMTPRTHLTNHDLHHFLCPTAPGVNGQLDDKGVSSGQRAAVFEAKSTSLFNE</sequence>
<dbReference type="AlphaFoldDB" id="A0A1L7XMP4"/>
<evidence type="ECO:0000313" key="2">
    <source>
        <dbReference type="EMBL" id="CZR66216.1"/>
    </source>
</evidence>
<reference evidence="2 3" key="1">
    <citation type="submission" date="2016-03" db="EMBL/GenBank/DDBJ databases">
        <authorList>
            <person name="Ploux O."/>
        </authorList>
    </citation>
    <scope>NUCLEOTIDE SEQUENCE [LARGE SCALE GENOMIC DNA]</scope>
    <source>
        <strain evidence="2 3">UAMH 11012</strain>
    </source>
</reference>
<name>A0A1L7XMP4_9HELO</name>